<proteinExistence type="predicted"/>
<keyword evidence="3" id="KW-0378">Hydrolase</keyword>
<feature type="domain" description="AB hydrolase-1" evidence="2">
    <location>
        <begin position="93"/>
        <end position="218"/>
    </location>
</feature>
<evidence type="ECO:0000313" key="4">
    <source>
        <dbReference type="Proteomes" id="UP000239560"/>
    </source>
</evidence>
<dbReference type="Pfam" id="PF00561">
    <property type="entry name" value="Abhydrolase_1"/>
    <property type="match status" value="1"/>
</dbReference>
<dbReference type="InterPro" id="IPR000073">
    <property type="entry name" value="AB_hydrolase_1"/>
</dbReference>
<evidence type="ECO:0000256" key="1">
    <source>
        <dbReference type="SAM" id="Phobius"/>
    </source>
</evidence>
<evidence type="ECO:0000259" key="2">
    <source>
        <dbReference type="Pfam" id="PF00561"/>
    </source>
</evidence>
<feature type="transmembrane region" description="Helical" evidence="1">
    <location>
        <begin position="15"/>
        <end position="37"/>
    </location>
</feature>
<gene>
    <name evidence="3" type="ORF">AAT19DRAFT_11421</name>
</gene>
<reference evidence="3 4" key="1">
    <citation type="journal article" date="2018" name="Elife">
        <title>Functional genomics of lipid metabolism in the oleaginous yeast Rhodosporidium toruloides.</title>
        <authorList>
            <person name="Coradetti S.T."/>
            <person name="Pinel D."/>
            <person name="Geiselman G."/>
            <person name="Ito M."/>
            <person name="Mondo S."/>
            <person name="Reilly M.C."/>
            <person name="Cheng Y.F."/>
            <person name="Bauer S."/>
            <person name="Grigoriev I."/>
            <person name="Gladden J.M."/>
            <person name="Simmons B.A."/>
            <person name="Brem R."/>
            <person name="Arkin A.P."/>
            <person name="Skerker J.M."/>
        </authorList>
    </citation>
    <scope>NUCLEOTIDE SEQUENCE [LARGE SCALE GENOMIC DNA]</scope>
    <source>
        <strain evidence="3 4">NBRC 0880</strain>
    </source>
</reference>
<name>A0A2S9ZWQ6_RHOTO</name>
<sequence length="393" mass="44371">MAMYLSYLLPSLRTLLKVLGTTLALSVLGGGTALYLFQTRLIYPANLPAGSREHVPRPQDFGMDGEEVELSSADGTKVKAFVILARDKPEERPTVLLLHANAGNVGHRLPIAKVFWSKMRCNVVMLSYRGYGHSEGSPTEKGIKLDAQTCLDYLKSRRELEKTDVWLYGQSIGGAVAVWLASQNAERVRGLIIENTFLSLPKLIPHLLPFLRPFLPLLLTEIWPSENYITHLPRSFPVLFLAGAKDELVVPGQMRGLWDLCRSERKEWREYEEGTHSESRGWFPLALAALEKIAACASGGQIPRSEFLAPLTNRRHLRATALLCRHRLVHLLALFLSLRTLNLLDSYARLSALHLHYPARPDRSRTREARLLILALVARQLLRISRVVRARRR</sequence>
<dbReference type="PANTHER" id="PTHR12277:SF81">
    <property type="entry name" value="PROTEIN ABHD13"/>
    <property type="match status" value="1"/>
</dbReference>
<protein>
    <submittedName>
        <fullName evidence="3">Alpha/Beta hydrolase fold</fullName>
    </submittedName>
</protein>
<accession>A0A2S9ZWQ6</accession>
<dbReference type="GO" id="GO:0008474">
    <property type="term" value="F:palmitoyl-(protein) hydrolase activity"/>
    <property type="evidence" value="ECO:0007669"/>
    <property type="project" value="TreeGrafter"/>
</dbReference>
<dbReference type="AlphaFoldDB" id="A0A2S9ZWQ6"/>
<organism evidence="3 4">
    <name type="scientific">Rhodotorula toruloides</name>
    <name type="common">Yeast</name>
    <name type="synonym">Rhodosporidium toruloides</name>
    <dbReference type="NCBI Taxonomy" id="5286"/>
    <lineage>
        <taxon>Eukaryota</taxon>
        <taxon>Fungi</taxon>
        <taxon>Dikarya</taxon>
        <taxon>Basidiomycota</taxon>
        <taxon>Pucciniomycotina</taxon>
        <taxon>Microbotryomycetes</taxon>
        <taxon>Sporidiobolales</taxon>
        <taxon>Sporidiobolaceae</taxon>
        <taxon>Rhodotorula</taxon>
    </lineage>
</organism>
<evidence type="ECO:0000313" key="3">
    <source>
        <dbReference type="EMBL" id="PRQ70189.1"/>
    </source>
</evidence>
<dbReference type="GO" id="GO:0016020">
    <property type="term" value="C:membrane"/>
    <property type="evidence" value="ECO:0007669"/>
    <property type="project" value="TreeGrafter"/>
</dbReference>
<dbReference type="SUPFAM" id="SSF53474">
    <property type="entry name" value="alpha/beta-Hydrolases"/>
    <property type="match status" value="1"/>
</dbReference>
<dbReference type="InterPro" id="IPR029058">
    <property type="entry name" value="AB_hydrolase_fold"/>
</dbReference>
<keyword evidence="1" id="KW-0812">Transmembrane</keyword>
<keyword evidence="1" id="KW-0472">Membrane</keyword>
<keyword evidence="1" id="KW-1133">Transmembrane helix</keyword>
<dbReference type="PANTHER" id="PTHR12277">
    <property type="entry name" value="ALPHA/BETA HYDROLASE DOMAIN-CONTAINING PROTEIN"/>
    <property type="match status" value="1"/>
</dbReference>
<comment type="caution">
    <text evidence="3">The sequence shown here is derived from an EMBL/GenBank/DDBJ whole genome shotgun (WGS) entry which is preliminary data.</text>
</comment>
<dbReference type="Gene3D" id="3.40.50.1820">
    <property type="entry name" value="alpha/beta hydrolase"/>
    <property type="match status" value="1"/>
</dbReference>
<dbReference type="EMBL" id="LCTV02000016">
    <property type="protein sequence ID" value="PRQ70189.1"/>
    <property type="molecule type" value="Genomic_DNA"/>
</dbReference>
<dbReference type="Proteomes" id="UP000239560">
    <property type="component" value="Unassembled WGS sequence"/>
</dbReference>
<dbReference type="OrthoDB" id="10249433at2759"/>